<keyword evidence="2" id="KW-1185">Reference proteome</keyword>
<accession>A0ABV8AZ74</accession>
<sequence length="83" mass="9443">MQGSILRGDVDASTHQFTITEVKHVPTQSSLSLEKANSLYRRIEQQDMHEGMMITVNDGWPIFLTSSEVQLLKQDLQSILQQL</sequence>
<evidence type="ECO:0000313" key="1">
    <source>
        <dbReference type="EMBL" id="MFC3882246.1"/>
    </source>
</evidence>
<dbReference type="Proteomes" id="UP001595752">
    <property type="component" value="Unassembled WGS sequence"/>
</dbReference>
<dbReference type="RefSeq" id="WP_377911533.1">
    <property type="nucleotide sequence ID" value="NZ_JBHRZT010000007.1"/>
</dbReference>
<comment type="caution">
    <text evidence="1">The sequence shown here is derived from an EMBL/GenBank/DDBJ whole genome shotgun (WGS) entry which is preliminary data.</text>
</comment>
<proteinExistence type="predicted"/>
<evidence type="ECO:0000313" key="2">
    <source>
        <dbReference type="Proteomes" id="UP001595752"/>
    </source>
</evidence>
<dbReference type="EMBL" id="JBHRZT010000007">
    <property type="protein sequence ID" value="MFC3882246.1"/>
    <property type="molecule type" value="Genomic_DNA"/>
</dbReference>
<organism evidence="1 2">
    <name type="scientific">Bacillus songklensis</name>
    <dbReference type="NCBI Taxonomy" id="1069116"/>
    <lineage>
        <taxon>Bacteria</taxon>
        <taxon>Bacillati</taxon>
        <taxon>Bacillota</taxon>
        <taxon>Bacilli</taxon>
        <taxon>Bacillales</taxon>
        <taxon>Bacillaceae</taxon>
        <taxon>Bacillus</taxon>
    </lineage>
</organism>
<name>A0ABV8AZ74_9BACI</name>
<protein>
    <submittedName>
        <fullName evidence="1">Uncharacterized protein</fullName>
    </submittedName>
</protein>
<gene>
    <name evidence="1" type="ORF">ACFOU2_01360</name>
</gene>
<reference evidence="2" key="1">
    <citation type="journal article" date="2019" name="Int. J. Syst. Evol. Microbiol.">
        <title>The Global Catalogue of Microorganisms (GCM) 10K type strain sequencing project: providing services to taxonomists for standard genome sequencing and annotation.</title>
        <authorList>
            <consortium name="The Broad Institute Genomics Platform"/>
            <consortium name="The Broad Institute Genome Sequencing Center for Infectious Disease"/>
            <person name="Wu L."/>
            <person name="Ma J."/>
        </authorList>
    </citation>
    <scope>NUCLEOTIDE SEQUENCE [LARGE SCALE GENOMIC DNA]</scope>
    <source>
        <strain evidence="2">CCUG 61889</strain>
    </source>
</reference>